<feature type="transmembrane region" description="Helical" evidence="9">
    <location>
        <begin position="158"/>
        <end position="175"/>
    </location>
</feature>
<sequence length="766" mass="86210">MVEEVHKSETVISEKIIADGTEKTEAYYDEKTAQDTSSQDEPWLKNSKELKIDAEHQNIDYFANEDELDIAIINDLAVTEDDTTLRAITFRSILTGFILSALSSSVSQLMVFKPVGISLTDTFMLILAYIICTAWARYLPKGGWLNPGPFNVKEHTCIYVMISSANSSAYGTWILSAQELFYQDTPGAAGSIFLLLATQLVGYGIAGQLRPYLVYPSNMIWPTSLPVISLLKTFNTDAAEAKWRTKFFFIVFGAIFVYEFIPQYMFPMIGGISIVCLAKNDSPWVQRLFGGLGTNEGLGMFQFSFDWNLLSYLSPLVIPLWIQLNVYFGILLLWILLPLLYYYDVWNAQSFPYLSNSIWQRFDNGTSVIYPQHQVLNADNSLNQTLLEEVGRPQFATSFAVNYVFINFAVTATITHVALFYGKEIWTSFRTLKSKIASGDVDIHMKLMQAYKEVPNWWYYVVFACGTALNIGIAYANRSQLPWWGVIFAIALSSILSLPLNLITAVTGYGFGLNVLTEMICGFVLPGYPIANMYFKTLGYNTMHQAGAMARDLKIGHYLKVPPRMTFLHQMLGTAVGCVFNYIVNNAITKNEREILLDPVGNQFWNGATPQTINSAAITWGAIGPMAMFGPSTQYYIFLWAFVIGFVLPVPGWLLNKKFPKAGFHYINIPMILYGLVLMPGTNTSWITFSFIIMLVTQGYVKRRYSAWFARHNYLISAALDSGTSLMVFFVSIALYGGASGVAYEFPTWWGNRADVKYMDQCCLNC</sequence>
<dbReference type="InterPro" id="IPR004813">
    <property type="entry name" value="OPT"/>
</dbReference>
<feature type="transmembrane region" description="Helical" evidence="9">
    <location>
        <begin position="635"/>
        <end position="655"/>
    </location>
</feature>
<name>A0ABP9XN27_9FUNG</name>
<evidence type="ECO:0008006" key="12">
    <source>
        <dbReference type="Google" id="ProtNLM"/>
    </source>
</evidence>
<keyword evidence="3" id="KW-0813">Transport</keyword>
<dbReference type="EMBL" id="BAABUJ010000005">
    <property type="protein sequence ID" value="GAA5795620.1"/>
    <property type="molecule type" value="Genomic_DNA"/>
</dbReference>
<feature type="transmembrane region" description="Helical" evidence="9">
    <location>
        <begin position="119"/>
        <end position="138"/>
    </location>
</feature>
<feature type="transmembrane region" description="Helical" evidence="9">
    <location>
        <begin position="457"/>
        <end position="476"/>
    </location>
</feature>
<feature type="transmembrane region" description="Helical" evidence="9">
    <location>
        <begin position="509"/>
        <end position="528"/>
    </location>
</feature>
<feature type="transmembrane region" description="Helical" evidence="9">
    <location>
        <begin position="567"/>
        <end position="584"/>
    </location>
</feature>
<evidence type="ECO:0000313" key="10">
    <source>
        <dbReference type="EMBL" id="GAA5795620.1"/>
    </source>
</evidence>
<evidence type="ECO:0000256" key="4">
    <source>
        <dbReference type="ARBA" id="ARBA00022692"/>
    </source>
</evidence>
<dbReference type="NCBIfam" id="TIGR00727">
    <property type="entry name" value="ISP4_OPT"/>
    <property type="match status" value="1"/>
</dbReference>
<feature type="transmembrane region" description="Helical" evidence="9">
    <location>
        <begin position="320"/>
        <end position="343"/>
    </location>
</feature>
<comment type="subcellular location">
    <subcellularLocation>
        <location evidence="1">Membrane</location>
        <topology evidence="1">Multi-pass membrane protein</topology>
    </subcellularLocation>
</comment>
<keyword evidence="6" id="KW-0653">Protein transport</keyword>
<dbReference type="Proteomes" id="UP001476247">
    <property type="component" value="Unassembled WGS sequence"/>
</dbReference>
<comment type="caution">
    <text evidence="10">The sequence shown here is derived from an EMBL/GenBank/DDBJ whole genome shotgun (WGS) entry which is preliminary data.</text>
</comment>
<feature type="transmembrane region" description="Helical" evidence="9">
    <location>
        <begin position="93"/>
        <end position="112"/>
    </location>
</feature>
<keyword evidence="11" id="KW-1185">Reference proteome</keyword>
<evidence type="ECO:0000256" key="9">
    <source>
        <dbReference type="SAM" id="Phobius"/>
    </source>
</evidence>
<accession>A0ABP9XN27</accession>
<evidence type="ECO:0000256" key="3">
    <source>
        <dbReference type="ARBA" id="ARBA00022448"/>
    </source>
</evidence>
<gene>
    <name evidence="10" type="ORF">HPULCUR_000981</name>
</gene>
<keyword evidence="4 9" id="KW-0812">Transmembrane</keyword>
<evidence type="ECO:0000256" key="2">
    <source>
        <dbReference type="ARBA" id="ARBA00008807"/>
    </source>
</evidence>
<dbReference type="Pfam" id="PF03169">
    <property type="entry name" value="OPT"/>
    <property type="match status" value="1"/>
</dbReference>
<evidence type="ECO:0000256" key="6">
    <source>
        <dbReference type="ARBA" id="ARBA00022927"/>
    </source>
</evidence>
<evidence type="ECO:0000256" key="8">
    <source>
        <dbReference type="ARBA" id="ARBA00023136"/>
    </source>
</evidence>
<comment type="similarity">
    <text evidence="2">Belongs to the oligopeptide OPT transporter family.</text>
</comment>
<organism evidence="10 11">
    <name type="scientific">Helicostylum pulchrum</name>
    <dbReference type="NCBI Taxonomy" id="562976"/>
    <lineage>
        <taxon>Eukaryota</taxon>
        <taxon>Fungi</taxon>
        <taxon>Fungi incertae sedis</taxon>
        <taxon>Mucoromycota</taxon>
        <taxon>Mucoromycotina</taxon>
        <taxon>Mucoromycetes</taxon>
        <taxon>Mucorales</taxon>
        <taxon>Mucorineae</taxon>
        <taxon>Mucoraceae</taxon>
        <taxon>Helicostylum</taxon>
    </lineage>
</organism>
<evidence type="ECO:0000256" key="1">
    <source>
        <dbReference type="ARBA" id="ARBA00004141"/>
    </source>
</evidence>
<feature type="transmembrane region" description="Helical" evidence="9">
    <location>
        <begin position="713"/>
        <end position="736"/>
    </location>
</feature>
<keyword evidence="7 9" id="KW-1133">Transmembrane helix</keyword>
<keyword evidence="8 9" id="KW-0472">Membrane</keyword>
<dbReference type="InterPro" id="IPR004648">
    <property type="entry name" value="Oligpept_transpt"/>
</dbReference>
<reference evidence="10 11" key="1">
    <citation type="submission" date="2024-04" db="EMBL/GenBank/DDBJ databases">
        <title>genome sequences of Mucor flavus KT1a and Helicostylum pulchrum KT1b strains isolation_sourced from the surface of a dry-aged beef.</title>
        <authorList>
            <person name="Toyotome T."/>
            <person name="Hosono M."/>
            <person name="Torimaru M."/>
            <person name="Fukuda K."/>
            <person name="Mikami N."/>
        </authorList>
    </citation>
    <scope>NUCLEOTIDE SEQUENCE [LARGE SCALE GENOMIC DNA]</scope>
    <source>
        <strain evidence="10 11">KT1b</strain>
    </source>
</reference>
<feature type="transmembrane region" description="Helical" evidence="9">
    <location>
        <begin position="400"/>
        <end position="421"/>
    </location>
</feature>
<protein>
    <recommendedName>
        <fullName evidence="12">OPT family small oligopeptide transporter</fullName>
    </recommendedName>
</protein>
<evidence type="ECO:0000256" key="5">
    <source>
        <dbReference type="ARBA" id="ARBA00022856"/>
    </source>
</evidence>
<feature type="transmembrane region" description="Helical" evidence="9">
    <location>
        <begin position="243"/>
        <end position="261"/>
    </location>
</feature>
<feature type="transmembrane region" description="Helical" evidence="9">
    <location>
        <begin position="187"/>
        <end position="206"/>
    </location>
</feature>
<dbReference type="PANTHER" id="PTHR22601">
    <property type="entry name" value="ISP4 LIKE PROTEIN"/>
    <property type="match status" value="1"/>
</dbReference>
<keyword evidence="5" id="KW-0571">Peptide transport</keyword>
<evidence type="ECO:0000256" key="7">
    <source>
        <dbReference type="ARBA" id="ARBA00022989"/>
    </source>
</evidence>
<evidence type="ECO:0000313" key="11">
    <source>
        <dbReference type="Proteomes" id="UP001476247"/>
    </source>
</evidence>
<feature type="transmembrane region" description="Helical" evidence="9">
    <location>
        <begin position="483"/>
        <end position="503"/>
    </location>
</feature>
<proteinExistence type="inferred from homology"/>
<dbReference type="NCBIfam" id="TIGR00728">
    <property type="entry name" value="OPT_sfam"/>
    <property type="match status" value="1"/>
</dbReference>